<dbReference type="Pfam" id="PF08450">
    <property type="entry name" value="SGL"/>
    <property type="match status" value="1"/>
</dbReference>
<protein>
    <submittedName>
        <fullName evidence="6">Gluconolactonase</fullName>
    </submittedName>
</protein>
<evidence type="ECO:0000256" key="2">
    <source>
        <dbReference type="PIRSR" id="PIRSR605511-1"/>
    </source>
</evidence>
<evidence type="ECO:0000256" key="4">
    <source>
        <dbReference type="SAM" id="MobiDB-lite"/>
    </source>
</evidence>
<evidence type="ECO:0000259" key="5">
    <source>
        <dbReference type="Pfam" id="PF08450"/>
    </source>
</evidence>
<feature type="binding site" evidence="3">
    <location>
        <position position="105"/>
    </location>
    <ligand>
        <name>substrate</name>
    </ligand>
</feature>
<dbReference type="RefSeq" id="WP_104303772.1">
    <property type="nucleotide sequence ID" value="NZ_PSNX01000016.1"/>
</dbReference>
<dbReference type="SUPFAM" id="SSF63829">
    <property type="entry name" value="Calcium-dependent phosphotriesterase"/>
    <property type="match status" value="1"/>
</dbReference>
<dbReference type="AlphaFoldDB" id="A0A2S5SRH4"/>
<reference evidence="6 7" key="1">
    <citation type="submission" date="2018-02" db="EMBL/GenBank/DDBJ databases">
        <title>Reclassifiation of [Polyangium] brachysporum DSM 7029 as Guopingzhaonella breviflexa gen. nov., sp. nov., a member of the family Comamonadaceae.</title>
        <authorList>
            <person name="Tang B."/>
        </authorList>
    </citation>
    <scope>NUCLEOTIDE SEQUENCE [LARGE SCALE GENOMIC DNA]</scope>
    <source>
        <strain evidence="6 7">BCRC 80649</strain>
    </source>
</reference>
<dbReference type="GO" id="GO:0004341">
    <property type="term" value="F:gluconolactonase activity"/>
    <property type="evidence" value="ECO:0007669"/>
    <property type="project" value="TreeGrafter"/>
</dbReference>
<comment type="cofactor">
    <cofactor evidence="3">
        <name>Zn(2+)</name>
        <dbReference type="ChEBI" id="CHEBI:29105"/>
    </cofactor>
    <text evidence="3">Binds 1 divalent metal cation per subunit.</text>
</comment>
<name>A0A2S5SRH4_9BURK</name>
<feature type="binding site" evidence="3">
    <location>
        <position position="20"/>
    </location>
    <ligand>
        <name>a divalent metal cation</name>
        <dbReference type="ChEBI" id="CHEBI:60240"/>
    </ligand>
</feature>
<feature type="region of interest" description="Disordered" evidence="4">
    <location>
        <begin position="1"/>
        <end position="21"/>
    </location>
</feature>
<comment type="caution">
    <text evidence="6">The sequence shown here is derived from an EMBL/GenBank/DDBJ whole genome shotgun (WGS) entry which is preliminary data.</text>
</comment>
<feature type="binding site" evidence="3">
    <location>
        <position position="210"/>
    </location>
    <ligand>
        <name>a divalent metal cation</name>
        <dbReference type="ChEBI" id="CHEBI:60240"/>
    </ligand>
</feature>
<dbReference type="PANTHER" id="PTHR10907:SF47">
    <property type="entry name" value="REGUCALCIN"/>
    <property type="match status" value="1"/>
</dbReference>
<proteinExistence type="inferred from homology"/>
<feature type="binding site" evidence="3">
    <location>
        <position position="103"/>
    </location>
    <ligand>
        <name>substrate</name>
    </ligand>
</feature>
<feature type="domain" description="SMP-30/Gluconolactonase/LRE-like region" evidence="5">
    <location>
        <begin position="18"/>
        <end position="269"/>
    </location>
</feature>
<dbReference type="GO" id="GO:0005509">
    <property type="term" value="F:calcium ion binding"/>
    <property type="evidence" value="ECO:0007669"/>
    <property type="project" value="TreeGrafter"/>
</dbReference>
<dbReference type="Proteomes" id="UP000238605">
    <property type="component" value="Unassembled WGS sequence"/>
</dbReference>
<dbReference type="GO" id="GO:0019853">
    <property type="term" value="P:L-ascorbic acid biosynthetic process"/>
    <property type="evidence" value="ECO:0007669"/>
    <property type="project" value="TreeGrafter"/>
</dbReference>
<keyword evidence="3" id="KW-0862">Zinc</keyword>
<dbReference type="InterPro" id="IPR011042">
    <property type="entry name" value="6-blade_b-propeller_TolB-like"/>
</dbReference>
<evidence type="ECO:0000256" key="1">
    <source>
        <dbReference type="ARBA" id="ARBA00008853"/>
    </source>
</evidence>
<sequence length="303" mass="33403">MTTHADTLRPATDTPALLGESPLWHPTEQRLYYCDIPGHRLHRLDPATARLETWAFETDVSACAPSRRGGLVLTLRSGIVHFDPATGARTPLAEAPYDPALERFNDGKCDPAGRLWVGTIYEPRDPPLAALYCLGETGRLTRRAGGITVSNGLAWSPQGDTMYWSDTKAHTIYAFDYDVARGDLGERRVFARFDRRVEGQPLDRYGGRPDGAAMDAEGCYWVAMFEGGRVLRLSPRGEVLHELRLPVRCPTMPCFGGSDLRTLYITTAREKRPADELAAQPWAGQVLQVRVDVPGLPAVACAL</sequence>
<keyword evidence="7" id="KW-1185">Reference proteome</keyword>
<comment type="similarity">
    <text evidence="1">Belongs to the SMP-30/CGR1 family.</text>
</comment>
<dbReference type="PANTHER" id="PTHR10907">
    <property type="entry name" value="REGUCALCIN"/>
    <property type="match status" value="1"/>
</dbReference>
<organism evidence="6 7">
    <name type="scientific">Caldimonas caldifontis</name>
    <dbReference type="NCBI Taxonomy" id="1452508"/>
    <lineage>
        <taxon>Bacteria</taxon>
        <taxon>Pseudomonadati</taxon>
        <taxon>Pseudomonadota</taxon>
        <taxon>Betaproteobacteria</taxon>
        <taxon>Burkholderiales</taxon>
        <taxon>Sphaerotilaceae</taxon>
        <taxon>Caldimonas</taxon>
    </lineage>
</organism>
<evidence type="ECO:0000313" key="6">
    <source>
        <dbReference type="EMBL" id="PPE65157.1"/>
    </source>
</evidence>
<dbReference type="InterPro" id="IPR005511">
    <property type="entry name" value="SMP-30"/>
</dbReference>
<evidence type="ECO:0000256" key="3">
    <source>
        <dbReference type="PIRSR" id="PIRSR605511-2"/>
    </source>
</evidence>
<dbReference type="InterPro" id="IPR013658">
    <property type="entry name" value="SGL"/>
</dbReference>
<evidence type="ECO:0000313" key="7">
    <source>
        <dbReference type="Proteomes" id="UP000238605"/>
    </source>
</evidence>
<keyword evidence="3" id="KW-0479">Metal-binding</keyword>
<gene>
    <name evidence="6" type="ORF">C1704_16200</name>
</gene>
<dbReference type="PRINTS" id="PR01790">
    <property type="entry name" value="SMP30FAMILY"/>
</dbReference>
<feature type="active site" description="Proton donor/acceptor" evidence="2">
    <location>
        <position position="210"/>
    </location>
</feature>
<dbReference type="Gene3D" id="2.120.10.30">
    <property type="entry name" value="TolB, C-terminal domain"/>
    <property type="match status" value="1"/>
</dbReference>
<feature type="binding site" evidence="3">
    <location>
        <position position="151"/>
    </location>
    <ligand>
        <name>a divalent metal cation</name>
        <dbReference type="ChEBI" id="CHEBI:60240"/>
    </ligand>
</feature>
<dbReference type="OrthoDB" id="9775406at2"/>
<accession>A0A2S5SRH4</accession>
<dbReference type="EMBL" id="PSNX01000016">
    <property type="protein sequence ID" value="PPE65157.1"/>
    <property type="molecule type" value="Genomic_DNA"/>
</dbReference>